<dbReference type="EMBL" id="VUMH01000002">
    <property type="protein sequence ID" value="MSS26885.1"/>
    <property type="molecule type" value="Genomic_DNA"/>
</dbReference>
<dbReference type="PROSITE" id="PS00759">
    <property type="entry name" value="ARGE_DAPE_CPG2_2"/>
    <property type="match status" value="1"/>
</dbReference>
<dbReference type="PROSITE" id="PS00758">
    <property type="entry name" value="ARGE_DAPE_CPG2_1"/>
    <property type="match status" value="1"/>
</dbReference>
<evidence type="ECO:0000313" key="7">
    <source>
        <dbReference type="EMBL" id="MSS26885.1"/>
    </source>
</evidence>
<dbReference type="Proteomes" id="UP000477488">
    <property type="component" value="Unassembled WGS sequence"/>
</dbReference>
<dbReference type="InterPro" id="IPR002933">
    <property type="entry name" value="Peptidase_M20"/>
</dbReference>
<dbReference type="InterPro" id="IPR011650">
    <property type="entry name" value="Peptidase_M20_dimer"/>
</dbReference>
<feature type="domain" description="Peptidase M20 dimerisation" evidence="6">
    <location>
        <begin position="198"/>
        <end position="291"/>
    </location>
</feature>
<sequence>MELTQWKEKLDVWFNDKEPEMLTLLERIVNMDSFSHDGDDVNKVGETLAAWMAEAGFQTARLPKRPSPPDEPWMDSLGNVFCARSQAEEAGPGVAFIGHIDTVFPAGTAAARPFRLDRAADRATGPGAADMKAGLVQNMFVARALKELGLMPVPMTLTFTPDEELGSASSASILGEQLNGAHAVLCSEAGYPGNGVTIERKGSGHMLLEITGKAAHAGRNYEEGASAILELAHNILAFNEHLDLTNGTTVNTGLISGGISANSVAPNAWARLHLSFARLEDGLALADRVREETACCKVPGTHAHVSGGVRLPPLETTPTVRQLYELAAHAGECLDYYIHAEHSKGAAESGYCSSVLGLPVLCSMGPEGADMHSPAEYFRPSTLIPRCKLMALTALQAAHVFTAAPKARL</sequence>
<proteinExistence type="predicted"/>
<dbReference type="Gene3D" id="3.40.630.10">
    <property type="entry name" value="Zn peptidases"/>
    <property type="match status" value="1"/>
</dbReference>
<dbReference type="GO" id="GO:0046872">
    <property type="term" value="F:metal ion binding"/>
    <property type="evidence" value="ECO:0007669"/>
    <property type="project" value="UniProtKB-KW"/>
</dbReference>
<comment type="caution">
    <text evidence="7">The sequence shown here is derived from an EMBL/GenBank/DDBJ whole genome shotgun (WGS) entry which is preliminary data.</text>
</comment>
<evidence type="ECO:0000256" key="1">
    <source>
        <dbReference type="ARBA" id="ARBA00001947"/>
    </source>
</evidence>
<dbReference type="Pfam" id="PF01546">
    <property type="entry name" value="Peptidase_M20"/>
    <property type="match status" value="1"/>
</dbReference>
<evidence type="ECO:0000256" key="4">
    <source>
        <dbReference type="ARBA" id="ARBA00022833"/>
    </source>
</evidence>
<comment type="cofactor">
    <cofactor evidence="1">
        <name>Zn(2+)</name>
        <dbReference type="ChEBI" id="CHEBI:29105"/>
    </cofactor>
</comment>
<dbReference type="Pfam" id="PF07687">
    <property type="entry name" value="M20_dimer"/>
    <property type="match status" value="1"/>
</dbReference>
<keyword evidence="4" id="KW-0862">Zinc</keyword>
<dbReference type="InterPro" id="IPR017150">
    <property type="entry name" value="Pept_M20_glutamate_carboxypep"/>
</dbReference>
<feature type="active site" description="Proton acceptor" evidence="5">
    <location>
        <position position="163"/>
    </location>
</feature>
<accession>A0A6L5XI52</accession>
<keyword evidence="3" id="KW-0378">Hydrolase</keyword>
<gene>
    <name evidence="7" type="ORF">FYJ44_02260</name>
</gene>
<dbReference type="PANTHER" id="PTHR43808:SF9">
    <property type="entry name" value="BLL0789 PROTEIN"/>
    <property type="match status" value="1"/>
</dbReference>
<keyword evidence="8" id="KW-1185">Reference proteome</keyword>
<feature type="active site" evidence="5">
    <location>
        <position position="101"/>
    </location>
</feature>
<evidence type="ECO:0000256" key="3">
    <source>
        <dbReference type="ARBA" id="ARBA00022801"/>
    </source>
</evidence>
<evidence type="ECO:0000256" key="5">
    <source>
        <dbReference type="PIRSR" id="PIRSR037238-1"/>
    </source>
</evidence>
<organism evidence="7 8">
    <name type="scientific">Desulfovibrio porci</name>
    <dbReference type="NCBI Taxonomy" id="2605782"/>
    <lineage>
        <taxon>Bacteria</taxon>
        <taxon>Pseudomonadati</taxon>
        <taxon>Thermodesulfobacteriota</taxon>
        <taxon>Desulfovibrionia</taxon>
        <taxon>Desulfovibrionales</taxon>
        <taxon>Desulfovibrionaceae</taxon>
        <taxon>Desulfovibrio</taxon>
    </lineage>
</organism>
<evidence type="ECO:0000259" key="6">
    <source>
        <dbReference type="Pfam" id="PF07687"/>
    </source>
</evidence>
<dbReference type="PANTHER" id="PTHR43808">
    <property type="entry name" value="ACETYLORNITHINE DEACETYLASE"/>
    <property type="match status" value="1"/>
</dbReference>
<dbReference type="Gene3D" id="3.30.70.360">
    <property type="match status" value="1"/>
</dbReference>
<dbReference type="InterPro" id="IPR001261">
    <property type="entry name" value="ArgE/DapE_CS"/>
</dbReference>
<protein>
    <submittedName>
        <fullName evidence="7">M20 family metallopeptidase</fullName>
    </submittedName>
</protein>
<dbReference type="AlphaFoldDB" id="A0A6L5XI52"/>
<dbReference type="PIRSF" id="PIRSF037238">
    <property type="entry name" value="Carboxypeptidase_G2"/>
    <property type="match status" value="1"/>
</dbReference>
<dbReference type="RefSeq" id="WP_154508761.1">
    <property type="nucleotide sequence ID" value="NZ_VUMH01000002.1"/>
</dbReference>
<reference evidence="7 8" key="1">
    <citation type="submission" date="2019-09" db="EMBL/GenBank/DDBJ databases">
        <title>In-depth cultivation of the pig gut microbiome towards novel bacterial diversity and tailored functional studies.</title>
        <authorList>
            <person name="Wylensek D."/>
            <person name="Hitch T.C.A."/>
            <person name="Clavel T."/>
        </authorList>
    </citation>
    <scope>NUCLEOTIDE SEQUENCE [LARGE SCALE GENOMIC DNA]</scope>
    <source>
        <strain evidence="7 8">PG-178-WT-4</strain>
    </source>
</reference>
<dbReference type="InterPro" id="IPR036264">
    <property type="entry name" value="Bact_exopeptidase_dim_dom"/>
</dbReference>
<dbReference type="InterPro" id="IPR050072">
    <property type="entry name" value="Peptidase_M20A"/>
</dbReference>
<evidence type="ECO:0000256" key="2">
    <source>
        <dbReference type="ARBA" id="ARBA00022723"/>
    </source>
</evidence>
<name>A0A6L5XI52_9BACT</name>
<keyword evidence="2" id="KW-0479">Metal-binding</keyword>
<evidence type="ECO:0000313" key="8">
    <source>
        <dbReference type="Proteomes" id="UP000477488"/>
    </source>
</evidence>
<dbReference type="SUPFAM" id="SSF55031">
    <property type="entry name" value="Bacterial exopeptidase dimerisation domain"/>
    <property type="match status" value="1"/>
</dbReference>
<dbReference type="GO" id="GO:0016787">
    <property type="term" value="F:hydrolase activity"/>
    <property type="evidence" value="ECO:0007669"/>
    <property type="project" value="UniProtKB-KW"/>
</dbReference>
<dbReference type="SUPFAM" id="SSF53187">
    <property type="entry name" value="Zn-dependent exopeptidases"/>
    <property type="match status" value="1"/>
</dbReference>